<reference evidence="2" key="1">
    <citation type="submission" date="2011-05" db="EMBL/GenBank/DDBJ databases">
        <title>Complete sequence of Desulfotomaculum carboxydivorans CO-1-SRB.</title>
        <authorList>
            <consortium name="US DOE Joint Genome Institute"/>
            <person name="Lucas S."/>
            <person name="Han J."/>
            <person name="Lapidus A."/>
            <person name="Cheng J.-F."/>
            <person name="Goodwin L."/>
            <person name="Pitluck S."/>
            <person name="Peters L."/>
            <person name="Mikhailova N."/>
            <person name="Lu M."/>
            <person name="Han C."/>
            <person name="Tapia R."/>
            <person name="Land M."/>
            <person name="Hauser L."/>
            <person name="Kyrpides N."/>
            <person name="Ivanova N."/>
            <person name="Pagani I."/>
            <person name="Stams A."/>
            <person name="Plugge C."/>
            <person name="Muyzer G."/>
            <person name="Kuever J."/>
            <person name="Parshina S."/>
            <person name="Ivanova A."/>
            <person name="Nazina T."/>
            <person name="Woyke T."/>
        </authorList>
    </citation>
    <scope>NUCLEOTIDE SEQUENCE [LARGE SCALE GENOMIC DNA]</scope>
    <source>
        <strain evidence="2">CO-1-SRB</strain>
    </source>
</reference>
<evidence type="ECO:0000256" key="1">
    <source>
        <dbReference type="SAM" id="MobiDB-lite"/>
    </source>
</evidence>
<dbReference type="PANTHER" id="PTHR37166">
    <property type="entry name" value="PROTEIN FLAG"/>
    <property type="match status" value="1"/>
</dbReference>
<sequence length="128" mass="14528">MVEGISPVTNLVQDYTQRPVSLENDFTAVTKGVEPTDKKAEESTPDSQKSAGEFNQDQVRQAVDKMNKTVETYNTELRFQLHEKSGEYMVKIINTKDNSVIREIPPEKILDMVAYFKELVGIVIDKFA</sequence>
<keyword evidence="2" id="KW-0969">Cilium</keyword>
<keyword evidence="3" id="KW-1185">Reference proteome</keyword>
<dbReference type="PANTHER" id="PTHR37166:SF1">
    <property type="entry name" value="PROTEIN FLAG"/>
    <property type="match status" value="1"/>
</dbReference>
<feature type="region of interest" description="Disordered" evidence="1">
    <location>
        <begin position="26"/>
        <end position="58"/>
    </location>
</feature>
<evidence type="ECO:0000313" key="3">
    <source>
        <dbReference type="Proteomes" id="UP000009226"/>
    </source>
</evidence>
<accession>F6B815</accession>
<name>F6B815_DESCC</name>
<dbReference type="KEGG" id="dca:Desca_1805"/>
<dbReference type="HOGENOM" id="CLU_120910_3_1_9"/>
<dbReference type="InterPro" id="IPR035924">
    <property type="entry name" value="FlaG-like_sf"/>
</dbReference>
<organism evidence="2 3">
    <name type="scientific">Desulfotomaculum nigrificans (strain DSM 14880 / VKM B-2319 / CO-1-SRB)</name>
    <name type="common">Desulfotomaculum carboxydivorans</name>
    <dbReference type="NCBI Taxonomy" id="868595"/>
    <lineage>
        <taxon>Bacteria</taxon>
        <taxon>Bacillati</taxon>
        <taxon>Bacillota</taxon>
        <taxon>Clostridia</taxon>
        <taxon>Eubacteriales</taxon>
        <taxon>Desulfotomaculaceae</taxon>
        <taxon>Desulfotomaculum</taxon>
    </lineage>
</organism>
<dbReference type="SUPFAM" id="SSF160214">
    <property type="entry name" value="FlaG-like"/>
    <property type="match status" value="1"/>
</dbReference>
<gene>
    <name evidence="2" type="ordered locus">Desca_1805</name>
</gene>
<dbReference type="AlphaFoldDB" id="F6B815"/>
<keyword evidence="2" id="KW-0282">Flagellum</keyword>
<dbReference type="Pfam" id="PF03646">
    <property type="entry name" value="FlaG"/>
    <property type="match status" value="1"/>
</dbReference>
<dbReference type="eggNOG" id="COG1334">
    <property type="taxonomic scope" value="Bacteria"/>
</dbReference>
<keyword evidence="2" id="KW-0966">Cell projection</keyword>
<feature type="compositionally biased region" description="Polar residues" evidence="1">
    <location>
        <begin position="45"/>
        <end position="58"/>
    </location>
</feature>
<dbReference type="Gene3D" id="3.30.160.170">
    <property type="entry name" value="FlaG-like"/>
    <property type="match status" value="1"/>
</dbReference>
<proteinExistence type="predicted"/>
<evidence type="ECO:0000313" key="2">
    <source>
        <dbReference type="EMBL" id="AEF94652.1"/>
    </source>
</evidence>
<dbReference type="RefSeq" id="WP_003544004.1">
    <property type="nucleotide sequence ID" value="NC_015565.1"/>
</dbReference>
<dbReference type="EMBL" id="CP002736">
    <property type="protein sequence ID" value="AEF94652.1"/>
    <property type="molecule type" value="Genomic_DNA"/>
</dbReference>
<dbReference type="InterPro" id="IPR005186">
    <property type="entry name" value="FlaG"/>
</dbReference>
<dbReference type="STRING" id="868595.Desca_1805"/>
<dbReference type="Proteomes" id="UP000009226">
    <property type="component" value="Chromosome"/>
</dbReference>
<protein>
    <submittedName>
        <fullName evidence="2">Flagellar protein FlaG protein</fullName>
    </submittedName>
</protein>